<evidence type="ECO:0000256" key="1">
    <source>
        <dbReference type="SAM" id="MobiDB-lite"/>
    </source>
</evidence>
<gene>
    <name evidence="2" type="ORF">ASPNIDRAFT_38686</name>
</gene>
<feature type="compositionally biased region" description="Basic and acidic residues" evidence="1">
    <location>
        <begin position="81"/>
        <end position="96"/>
    </location>
</feature>
<organism evidence="2 3">
    <name type="scientific">Aspergillus niger (strain ATCC 1015 / CBS 113.46 / FGSC A1144 / LSHB Ac4 / NCTC 3858a / NRRL 328 / USDA 3528.7)</name>
    <dbReference type="NCBI Taxonomy" id="380704"/>
    <lineage>
        <taxon>Eukaryota</taxon>
        <taxon>Fungi</taxon>
        <taxon>Dikarya</taxon>
        <taxon>Ascomycota</taxon>
        <taxon>Pezizomycotina</taxon>
        <taxon>Eurotiomycetes</taxon>
        <taxon>Eurotiomycetidae</taxon>
        <taxon>Eurotiales</taxon>
        <taxon>Aspergillaceae</taxon>
        <taxon>Aspergillus</taxon>
        <taxon>Aspergillus subgen. Circumdati</taxon>
    </lineage>
</organism>
<comment type="caution">
    <text evidence="2">The sequence shown here is derived from an EMBL/GenBank/DDBJ whole genome shotgun (WGS) entry which is preliminary data.</text>
</comment>
<evidence type="ECO:0000313" key="2">
    <source>
        <dbReference type="EMBL" id="EHA19263.1"/>
    </source>
</evidence>
<proteinExistence type="predicted"/>
<evidence type="ECO:0000313" key="3">
    <source>
        <dbReference type="Proteomes" id="UP000009038"/>
    </source>
</evidence>
<dbReference type="Proteomes" id="UP000009038">
    <property type="component" value="Unassembled WGS sequence"/>
</dbReference>
<dbReference type="AlphaFoldDB" id="G3YBB8"/>
<accession>G3YBB8</accession>
<feature type="region of interest" description="Disordered" evidence="1">
    <location>
        <begin position="79"/>
        <end position="98"/>
    </location>
</feature>
<protein>
    <submittedName>
        <fullName evidence="2">Uncharacterized protein</fullName>
    </submittedName>
</protein>
<dbReference type="EMBL" id="ACJE01000019">
    <property type="protein sequence ID" value="EHA19263.1"/>
    <property type="molecule type" value="Genomic_DNA"/>
</dbReference>
<reference evidence="2 3" key="1">
    <citation type="journal article" date="2011" name="Genome Res.">
        <title>Comparative genomics of citric-acid-producing Aspergillus niger ATCC 1015 versus enzyme-producing CBS 513.88.</title>
        <authorList>
            <person name="Andersen M.R."/>
            <person name="Salazar M.P."/>
            <person name="Schaap P.J."/>
            <person name="van de Vondervoort P.J."/>
            <person name="Culley D."/>
            <person name="Thykaer J."/>
            <person name="Frisvad J.C."/>
            <person name="Nielsen K.F."/>
            <person name="Albang R."/>
            <person name="Albermann K."/>
            <person name="Berka R.M."/>
            <person name="Braus G.H."/>
            <person name="Braus-Stromeyer S.A."/>
            <person name="Corrochano L.M."/>
            <person name="Dai Z."/>
            <person name="van Dijck P.W."/>
            <person name="Hofmann G."/>
            <person name="Lasure L.L."/>
            <person name="Magnuson J.K."/>
            <person name="Menke H."/>
            <person name="Meijer M."/>
            <person name="Meijer S.L."/>
            <person name="Nielsen J.B."/>
            <person name="Nielsen M.L."/>
            <person name="van Ooyen A.J."/>
            <person name="Pel H.J."/>
            <person name="Poulsen L."/>
            <person name="Samson R.A."/>
            <person name="Stam H."/>
            <person name="Tsang A."/>
            <person name="van den Brink J.M."/>
            <person name="Atkins A."/>
            <person name="Aerts A."/>
            <person name="Shapiro H."/>
            <person name="Pangilinan J."/>
            <person name="Salamov A."/>
            <person name="Lou Y."/>
            <person name="Lindquist E."/>
            <person name="Lucas S."/>
            <person name="Grimwood J."/>
            <person name="Grigoriev I.V."/>
            <person name="Kubicek C.P."/>
            <person name="Martinez D."/>
            <person name="van Peij N.N."/>
            <person name="Roubos J.A."/>
            <person name="Nielsen J."/>
            <person name="Baker S.E."/>
        </authorList>
    </citation>
    <scope>NUCLEOTIDE SEQUENCE [LARGE SCALE GENOMIC DNA]</scope>
    <source>
        <strain evidence="3">ATCC 1015 / CBS 113.46 / FGSC A1144 / LSHB Ac4 / NCTC 3858a / NRRL 328 / USDA 3528.7</strain>
    </source>
</reference>
<sequence length="238" mass="26828">MWDCRQPQNLEKMFESFPRRWMYHSYPGFWSNPPLMETGISVVPVQGSQAAHGIYDVKQTGKSMLMWPGWLARGKGQGARIESHRTGTGNHPDKALNDTSGSLDLERLRTMWRIHRLCFANNVNLRGSDEVECSGKFKILAICVAQGRFKVLNQLTKSGAVPRRCQSSSSSTPQISAPMIRATPYNAGNLELHQSSKLFIADPAERNFIITKPVLSLIEFLARYISLQPTCKRDLIPH</sequence>
<name>G3YBB8_ASPNA</name>
<dbReference type="VEuPathDB" id="FungiDB:ASPNIDRAFT2_38686"/>
<dbReference type="HOGENOM" id="CLU_1165614_0_0_1"/>